<name>A0ABQ5GWU0_9ASTR</name>
<dbReference type="Proteomes" id="UP001151760">
    <property type="component" value="Unassembled WGS sequence"/>
</dbReference>
<protein>
    <submittedName>
        <fullName evidence="2">Reverse transcriptase domain-containing protein</fullName>
    </submittedName>
</protein>
<keyword evidence="2" id="KW-0548">Nucleotidyltransferase</keyword>
<feature type="coiled-coil region" evidence="1">
    <location>
        <begin position="217"/>
        <end position="244"/>
    </location>
</feature>
<sequence length="309" mass="35511">MGLWYQKDSVFELTAFSDADHVGCIDTHNSTSGEIQFLGDKLISWMSKKHDCTTMSLAEAEYVTLSISCAQVMWMRIQLQDYSFNYNKIPLYCDSQSAITISCNPVQHFRTKHIHTRYHFIKVSVSCQTNWYEMFDSSRTGERANKSLGEGIKARLDERRKDWIKELPHVLWAHCTMIKSINGDMPFSLTYGTKAVIPAEIGMPTIRTEEVDIVQNDEALEINLDLLEERREQAAIREAKSKEKMEKYYSSKVHNTSFKPGDLMYRRKEANYAKESGKLGPKREGPYEVMEALGNGAYKLRDCNGNLLL</sequence>
<evidence type="ECO:0000313" key="3">
    <source>
        <dbReference type="Proteomes" id="UP001151760"/>
    </source>
</evidence>
<reference evidence="2" key="1">
    <citation type="journal article" date="2022" name="Int. J. Mol. Sci.">
        <title>Draft Genome of Tanacetum Coccineum: Genomic Comparison of Closely Related Tanacetum-Family Plants.</title>
        <authorList>
            <person name="Yamashiro T."/>
            <person name="Shiraishi A."/>
            <person name="Nakayama K."/>
            <person name="Satake H."/>
        </authorList>
    </citation>
    <scope>NUCLEOTIDE SEQUENCE</scope>
</reference>
<evidence type="ECO:0000256" key="1">
    <source>
        <dbReference type="SAM" id="Coils"/>
    </source>
</evidence>
<keyword evidence="2" id="KW-0808">Transferase</keyword>
<dbReference type="Gene3D" id="3.30.420.10">
    <property type="entry name" value="Ribonuclease H-like superfamily/Ribonuclease H"/>
    <property type="match status" value="1"/>
</dbReference>
<keyword evidence="2" id="KW-0695">RNA-directed DNA polymerase</keyword>
<gene>
    <name evidence="2" type="ORF">Tco_1054459</name>
</gene>
<dbReference type="PANTHER" id="PTHR11439">
    <property type="entry name" value="GAG-POL-RELATED RETROTRANSPOSON"/>
    <property type="match status" value="1"/>
</dbReference>
<keyword evidence="3" id="KW-1185">Reference proteome</keyword>
<organism evidence="2 3">
    <name type="scientific">Tanacetum coccineum</name>
    <dbReference type="NCBI Taxonomy" id="301880"/>
    <lineage>
        <taxon>Eukaryota</taxon>
        <taxon>Viridiplantae</taxon>
        <taxon>Streptophyta</taxon>
        <taxon>Embryophyta</taxon>
        <taxon>Tracheophyta</taxon>
        <taxon>Spermatophyta</taxon>
        <taxon>Magnoliopsida</taxon>
        <taxon>eudicotyledons</taxon>
        <taxon>Gunneridae</taxon>
        <taxon>Pentapetalae</taxon>
        <taxon>asterids</taxon>
        <taxon>campanulids</taxon>
        <taxon>Asterales</taxon>
        <taxon>Asteraceae</taxon>
        <taxon>Asteroideae</taxon>
        <taxon>Anthemideae</taxon>
        <taxon>Anthemidinae</taxon>
        <taxon>Tanacetum</taxon>
    </lineage>
</organism>
<keyword evidence="1" id="KW-0175">Coiled coil</keyword>
<evidence type="ECO:0000313" key="2">
    <source>
        <dbReference type="EMBL" id="GJT80117.1"/>
    </source>
</evidence>
<dbReference type="CDD" id="cd09272">
    <property type="entry name" value="RNase_HI_RT_Ty1"/>
    <property type="match status" value="1"/>
</dbReference>
<dbReference type="EMBL" id="BQNB010018960">
    <property type="protein sequence ID" value="GJT80117.1"/>
    <property type="molecule type" value="Genomic_DNA"/>
</dbReference>
<dbReference type="GO" id="GO:0003964">
    <property type="term" value="F:RNA-directed DNA polymerase activity"/>
    <property type="evidence" value="ECO:0007669"/>
    <property type="project" value="UniProtKB-KW"/>
</dbReference>
<comment type="caution">
    <text evidence="2">The sequence shown here is derived from an EMBL/GenBank/DDBJ whole genome shotgun (WGS) entry which is preliminary data.</text>
</comment>
<dbReference type="PANTHER" id="PTHR11439:SF495">
    <property type="entry name" value="REVERSE TRANSCRIPTASE, RNA-DEPENDENT DNA POLYMERASE-RELATED"/>
    <property type="match status" value="1"/>
</dbReference>
<proteinExistence type="predicted"/>
<accession>A0ABQ5GWU0</accession>
<dbReference type="InterPro" id="IPR036397">
    <property type="entry name" value="RNaseH_sf"/>
</dbReference>
<reference evidence="2" key="2">
    <citation type="submission" date="2022-01" db="EMBL/GenBank/DDBJ databases">
        <authorList>
            <person name="Yamashiro T."/>
            <person name="Shiraishi A."/>
            <person name="Satake H."/>
            <person name="Nakayama K."/>
        </authorList>
    </citation>
    <scope>NUCLEOTIDE SEQUENCE</scope>
</reference>